<dbReference type="RefSeq" id="WP_054360758.1">
    <property type="nucleotide sequence ID" value="NZ_LJYW01000001.1"/>
</dbReference>
<feature type="region of interest" description="Disordered" evidence="3">
    <location>
        <begin position="52"/>
        <end position="73"/>
    </location>
</feature>
<evidence type="ECO:0000256" key="2">
    <source>
        <dbReference type="RuleBase" id="RU362080"/>
    </source>
</evidence>
<keyword evidence="5" id="KW-1185">Reference proteome</keyword>
<organism evidence="4 5">
    <name type="scientific">Prosthecodimorpha hirschii</name>
    <dbReference type="NCBI Taxonomy" id="665126"/>
    <lineage>
        <taxon>Bacteria</taxon>
        <taxon>Pseudomonadati</taxon>
        <taxon>Pseudomonadota</taxon>
        <taxon>Alphaproteobacteria</taxon>
        <taxon>Hyphomicrobiales</taxon>
        <taxon>Ancalomicrobiaceae</taxon>
        <taxon>Prosthecodimorpha</taxon>
    </lineage>
</organism>
<evidence type="ECO:0000313" key="5">
    <source>
        <dbReference type="Proteomes" id="UP000048984"/>
    </source>
</evidence>
<dbReference type="STRING" id="665126.ABB55_22150"/>
<reference evidence="4 5" key="2">
    <citation type="submission" date="2015-10" db="EMBL/GenBank/DDBJ databases">
        <title>Draft Genome Sequence of Prosthecomicrobium hirschii ATCC 27832.</title>
        <authorList>
            <person name="Daniel J."/>
            <person name="Givan S.A."/>
            <person name="Brun Y.V."/>
            <person name="Brown P.J."/>
        </authorList>
    </citation>
    <scope>NUCLEOTIDE SEQUENCE [LARGE SCALE GENOMIC DNA]</scope>
    <source>
        <strain evidence="4 5">16</strain>
    </source>
</reference>
<dbReference type="InterPro" id="IPR006442">
    <property type="entry name" value="Antitoxin_Phd/YefM"/>
</dbReference>
<proteinExistence type="inferred from homology"/>
<dbReference type="EMBL" id="LJYW01000001">
    <property type="protein sequence ID" value="KPL54591.1"/>
    <property type="molecule type" value="Genomic_DNA"/>
</dbReference>
<gene>
    <name evidence="4" type="ORF">ABB55_22150</name>
</gene>
<feature type="compositionally biased region" description="Basic and acidic residues" evidence="3">
    <location>
        <begin position="60"/>
        <end position="73"/>
    </location>
</feature>
<evidence type="ECO:0000256" key="1">
    <source>
        <dbReference type="ARBA" id="ARBA00009981"/>
    </source>
</evidence>
<dbReference type="NCBIfam" id="TIGR01552">
    <property type="entry name" value="phd_fam"/>
    <property type="match status" value="1"/>
</dbReference>
<dbReference type="AlphaFoldDB" id="A0A0P6VUA5"/>
<comment type="function">
    <text evidence="2">Antitoxin component of a type II toxin-antitoxin (TA) system.</text>
</comment>
<dbReference type="Proteomes" id="UP000048984">
    <property type="component" value="Unassembled WGS sequence"/>
</dbReference>
<dbReference type="InterPro" id="IPR036165">
    <property type="entry name" value="YefM-like_sf"/>
</dbReference>
<reference evidence="4 5" key="1">
    <citation type="submission" date="2015-09" db="EMBL/GenBank/DDBJ databases">
        <authorList>
            <person name="Jackson K.R."/>
            <person name="Lunt B.L."/>
            <person name="Fisher J.N.B."/>
            <person name="Gardner A.V."/>
            <person name="Bailey M.E."/>
            <person name="Deus L.M."/>
            <person name="Earl A.S."/>
            <person name="Gibby P.D."/>
            <person name="Hartmann K.A."/>
            <person name="Liu J.E."/>
            <person name="Manci A.M."/>
            <person name="Nielsen D.A."/>
            <person name="Solomon M.B."/>
            <person name="Breakwell D.P."/>
            <person name="Burnett S.H."/>
            <person name="Grose J.H."/>
        </authorList>
    </citation>
    <scope>NUCLEOTIDE SEQUENCE [LARGE SCALE GENOMIC DNA]</scope>
    <source>
        <strain evidence="4 5">16</strain>
    </source>
</reference>
<comment type="caution">
    <text evidence="4">The sequence shown here is derived from an EMBL/GenBank/DDBJ whole genome shotgun (WGS) entry which is preliminary data.</text>
</comment>
<name>A0A0P6VUA5_9HYPH</name>
<dbReference type="InterPro" id="IPR051416">
    <property type="entry name" value="phD-YefM_TA_antitoxins"/>
</dbReference>
<sequence length="117" mass="12274">MKHVTLAEARADLAALIEAAHAGDEVVIEDHGKPLARLVAIVDELADRAAVSSKALPEASPDRLAEPDSERQKGAELGFMSGAVWIADDFDGPLPDDLLQLTADGVLPATGSRIILI</sequence>
<comment type="similarity">
    <text evidence="1 2">Belongs to the phD/YefM antitoxin family.</text>
</comment>
<protein>
    <recommendedName>
        <fullName evidence="2">Antitoxin</fullName>
    </recommendedName>
</protein>
<evidence type="ECO:0000313" key="4">
    <source>
        <dbReference type="EMBL" id="KPL54591.1"/>
    </source>
</evidence>
<dbReference type="Gene3D" id="3.40.1620.10">
    <property type="entry name" value="YefM-like domain"/>
    <property type="match status" value="1"/>
</dbReference>
<dbReference type="PANTHER" id="PTHR35377">
    <property type="entry name" value="ANTITOXIN VAPB49-RELATED-RELATED"/>
    <property type="match status" value="1"/>
</dbReference>
<evidence type="ECO:0000256" key="3">
    <source>
        <dbReference type="SAM" id="MobiDB-lite"/>
    </source>
</evidence>
<dbReference type="Pfam" id="PF02604">
    <property type="entry name" value="PhdYeFM_antitox"/>
    <property type="match status" value="1"/>
</dbReference>
<dbReference type="SUPFAM" id="SSF143120">
    <property type="entry name" value="YefM-like"/>
    <property type="match status" value="1"/>
</dbReference>
<accession>A0A0P6VUA5</accession>